<dbReference type="EMBL" id="QGNW01001646">
    <property type="protein sequence ID" value="RVW34267.1"/>
    <property type="molecule type" value="Genomic_DNA"/>
</dbReference>
<dbReference type="OrthoDB" id="1680511at2759"/>
<protein>
    <submittedName>
        <fullName evidence="1">Uncharacterized protein</fullName>
    </submittedName>
</protein>
<dbReference type="Proteomes" id="UP000288805">
    <property type="component" value="Unassembled WGS sequence"/>
</dbReference>
<comment type="caution">
    <text evidence="1">The sequence shown here is derived from an EMBL/GenBank/DDBJ whole genome shotgun (WGS) entry which is preliminary data.</text>
</comment>
<dbReference type="PANTHER" id="PTHR35483">
    <property type="entry name" value="NUCLEUSENVELOPE PROTEIN"/>
    <property type="match status" value="1"/>
</dbReference>
<gene>
    <name evidence="1" type="ORF">CK203_092989</name>
</gene>
<evidence type="ECO:0000313" key="2">
    <source>
        <dbReference type="Proteomes" id="UP000288805"/>
    </source>
</evidence>
<reference evidence="1 2" key="1">
    <citation type="journal article" date="2018" name="PLoS Genet.">
        <title>Population sequencing reveals clonal diversity and ancestral inbreeding in the grapevine cultivar Chardonnay.</title>
        <authorList>
            <person name="Roach M.J."/>
            <person name="Johnson D.L."/>
            <person name="Bohlmann J."/>
            <person name="van Vuuren H.J."/>
            <person name="Jones S.J."/>
            <person name="Pretorius I.S."/>
            <person name="Schmidt S.A."/>
            <person name="Borneman A.R."/>
        </authorList>
    </citation>
    <scope>NUCLEOTIDE SEQUENCE [LARGE SCALE GENOMIC DNA]</scope>
    <source>
        <strain evidence="2">cv. Chardonnay</strain>
        <tissue evidence="1">Leaf</tissue>
    </source>
</reference>
<organism evidence="1 2">
    <name type="scientific">Vitis vinifera</name>
    <name type="common">Grape</name>
    <dbReference type="NCBI Taxonomy" id="29760"/>
    <lineage>
        <taxon>Eukaryota</taxon>
        <taxon>Viridiplantae</taxon>
        <taxon>Streptophyta</taxon>
        <taxon>Embryophyta</taxon>
        <taxon>Tracheophyta</taxon>
        <taxon>Spermatophyta</taxon>
        <taxon>Magnoliopsida</taxon>
        <taxon>eudicotyledons</taxon>
        <taxon>Gunneridae</taxon>
        <taxon>Pentapetalae</taxon>
        <taxon>rosids</taxon>
        <taxon>Vitales</taxon>
        <taxon>Vitaceae</taxon>
        <taxon>Viteae</taxon>
        <taxon>Vitis</taxon>
    </lineage>
</organism>
<dbReference type="PANTHER" id="PTHR35483:SF1">
    <property type="entry name" value="GLYCINE-RICH PROTEIN-RELATED"/>
    <property type="match status" value="1"/>
</dbReference>
<name>A0A438DFJ7_VITVI</name>
<evidence type="ECO:0000313" key="1">
    <source>
        <dbReference type="EMBL" id="RVW34267.1"/>
    </source>
</evidence>
<sequence>MASFMVISSASVADPCPALMAVPFTKASPLPSGMMRISQTPRIVFRATGLRLKSSSIAAVNASRTYKQCMPVCLFGGKGQSEGDSEASPWKALEKAMGNFKKESSVEDVLRKQIEKQEYFDDGGSGEILQVVVEAILVDQRMKAFLGLWMKQCKCS</sequence>
<proteinExistence type="predicted"/>
<accession>A0A438DFJ7</accession>
<dbReference type="AlphaFoldDB" id="A0A438DFJ7"/>